<organism evidence="1 2">
    <name type="scientific">Olea europaea subsp. europaea</name>
    <dbReference type="NCBI Taxonomy" id="158383"/>
    <lineage>
        <taxon>Eukaryota</taxon>
        <taxon>Viridiplantae</taxon>
        <taxon>Streptophyta</taxon>
        <taxon>Embryophyta</taxon>
        <taxon>Tracheophyta</taxon>
        <taxon>Spermatophyta</taxon>
        <taxon>Magnoliopsida</taxon>
        <taxon>eudicotyledons</taxon>
        <taxon>Gunneridae</taxon>
        <taxon>Pentapetalae</taxon>
        <taxon>asterids</taxon>
        <taxon>lamiids</taxon>
        <taxon>Lamiales</taxon>
        <taxon>Oleaceae</taxon>
        <taxon>Oleeae</taxon>
        <taxon>Olea</taxon>
    </lineage>
</organism>
<protein>
    <submittedName>
        <fullName evidence="1">Uncharacterized protein</fullName>
    </submittedName>
</protein>
<comment type="caution">
    <text evidence="1">The sequence shown here is derived from an EMBL/GenBank/DDBJ whole genome shotgun (WGS) entry which is preliminary data.</text>
</comment>
<evidence type="ECO:0000313" key="2">
    <source>
        <dbReference type="Proteomes" id="UP000594638"/>
    </source>
</evidence>
<gene>
    <name evidence="1" type="ORF">OLEA9_A071110</name>
</gene>
<proteinExistence type="predicted"/>
<sequence>MAILSNNTLLPLQPTYRLLSFPVQTKLNNFTFNFGTNLYYNYPVTTYPNRARAAPIFTASSNVDVSTSTTLSVTGCFCNYLLIIIKGWTEFVKNVSGEWDGFGADFTKGGTPIELPESVVPEAYREWEVKVFDWQTQCPTLAQPHEFSLMYKNIKLLPTVGCEADAATRYSIDERNVTNNEQSPVLAFAYQSSGCYVAVWPVADHDSDKLLELEYCLIDPRDKESRVRIIQVIRIEDSKLELQNIKVFVEQWYGPFRNGDQLGGCSIRDSAFAVTQPLKPSQVTGVWQGLNAVATFNNSQTIILQLRDESVRQTVRDERSLVLLPKQLWCSLREEENEETFCEVGWLLDEGRTITSKCIFSSQAELKEIAIASEEVAG</sequence>
<accession>A0A8S0RL32</accession>
<dbReference type="Proteomes" id="UP000594638">
    <property type="component" value="Unassembled WGS sequence"/>
</dbReference>
<dbReference type="Gramene" id="OE9A071110T1">
    <property type="protein sequence ID" value="OE9A071110C1"/>
    <property type="gene ID" value="OE9A071110"/>
</dbReference>
<dbReference type="AlphaFoldDB" id="A0A8S0RL32"/>
<evidence type="ECO:0000313" key="1">
    <source>
        <dbReference type="EMBL" id="CAA2980097.1"/>
    </source>
</evidence>
<keyword evidence="2" id="KW-1185">Reference proteome</keyword>
<dbReference type="OrthoDB" id="1883156at2759"/>
<reference evidence="1 2" key="1">
    <citation type="submission" date="2019-12" db="EMBL/GenBank/DDBJ databases">
        <authorList>
            <person name="Alioto T."/>
            <person name="Alioto T."/>
            <person name="Gomez Garrido J."/>
        </authorList>
    </citation>
    <scope>NUCLEOTIDE SEQUENCE [LARGE SCALE GENOMIC DNA]</scope>
</reference>
<dbReference type="EMBL" id="CACTIH010003640">
    <property type="protein sequence ID" value="CAA2980097.1"/>
    <property type="molecule type" value="Genomic_DNA"/>
</dbReference>
<name>A0A8S0RL32_OLEEU</name>